<dbReference type="InterPro" id="IPR050416">
    <property type="entry name" value="FAD-linked_Oxidoreductase"/>
</dbReference>
<feature type="signal peptide" evidence="5">
    <location>
        <begin position="1"/>
        <end position="22"/>
    </location>
</feature>
<dbReference type="RefSeq" id="XP_003656029.1">
    <property type="nucleotide sequence ID" value="XM_003655981.1"/>
</dbReference>
<dbReference type="Gene3D" id="3.30.465.10">
    <property type="match status" value="1"/>
</dbReference>
<gene>
    <name evidence="7" type="ORF">THITE_122288</name>
</gene>
<protein>
    <recommendedName>
        <fullName evidence="6">FAD-binding PCMH-type domain-containing protein</fullName>
    </recommendedName>
</protein>
<dbReference type="PROSITE" id="PS51387">
    <property type="entry name" value="FAD_PCMH"/>
    <property type="match status" value="1"/>
</dbReference>
<evidence type="ECO:0000256" key="3">
    <source>
        <dbReference type="ARBA" id="ARBA00022827"/>
    </source>
</evidence>
<organism evidence="7 8">
    <name type="scientific">Thermothielavioides terrestris (strain ATCC 38088 / NRRL 8126)</name>
    <name type="common">Thielavia terrestris</name>
    <dbReference type="NCBI Taxonomy" id="578455"/>
    <lineage>
        <taxon>Eukaryota</taxon>
        <taxon>Fungi</taxon>
        <taxon>Dikarya</taxon>
        <taxon>Ascomycota</taxon>
        <taxon>Pezizomycotina</taxon>
        <taxon>Sordariomycetes</taxon>
        <taxon>Sordariomycetidae</taxon>
        <taxon>Sordariales</taxon>
        <taxon>Chaetomiaceae</taxon>
        <taxon>Thermothielavioides</taxon>
        <taxon>Thermothielavioides terrestris</taxon>
    </lineage>
</organism>
<proteinExistence type="inferred from homology"/>
<dbReference type="GO" id="GO:0016491">
    <property type="term" value="F:oxidoreductase activity"/>
    <property type="evidence" value="ECO:0007669"/>
    <property type="project" value="UniProtKB-KW"/>
</dbReference>
<keyword evidence="8" id="KW-1185">Reference proteome</keyword>
<dbReference type="InterPro" id="IPR006094">
    <property type="entry name" value="Oxid_FAD_bind_N"/>
</dbReference>
<keyword evidence="2" id="KW-0285">Flavoprotein</keyword>
<dbReference type="GeneID" id="11524264"/>
<keyword evidence="3" id="KW-0274">FAD</keyword>
<dbReference type="SUPFAM" id="SSF56176">
    <property type="entry name" value="FAD-binding/transporter-associated domain-like"/>
    <property type="match status" value="1"/>
</dbReference>
<accession>G2RAF8</accession>
<evidence type="ECO:0000256" key="2">
    <source>
        <dbReference type="ARBA" id="ARBA00022630"/>
    </source>
</evidence>
<evidence type="ECO:0000256" key="4">
    <source>
        <dbReference type="ARBA" id="ARBA00023002"/>
    </source>
</evidence>
<feature type="chain" id="PRO_5003437061" description="FAD-binding PCMH-type domain-containing protein" evidence="5">
    <location>
        <begin position="23"/>
        <end position="463"/>
    </location>
</feature>
<dbReference type="InterPro" id="IPR016166">
    <property type="entry name" value="FAD-bd_PCMH"/>
</dbReference>
<evidence type="ECO:0000313" key="7">
    <source>
        <dbReference type="EMBL" id="AEO69693.1"/>
    </source>
</evidence>
<dbReference type="HOGENOM" id="CLU_018354_1_0_1"/>
<dbReference type="PANTHER" id="PTHR42973:SF13">
    <property type="entry name" value="FAD-BINDING PCMH-TYPE DOMAIN-CONTAINING PROTEIN"/>
    <property type="match status" value="1"/>
</dbReference>
<comment type="similarity">
    <text evidence="1">Belongs to the oxygen-dependent FAD-linked oxidoreductase family.</text>
</comment>
<dbReference type="InterPro" id="IPR036318">
    <property type="entry name" value="FAD-bd_PCMH-like_sf"/>
</dbReference>
<evidence type="ECO:0000256" key="5">
    <source>
        <dbReference type="SAM" id="SignalP"/>
    </source>
</evidence>
<feature type="domain" description="FAD-binding PCMH-type" evidence="6">
    <location>
        <begin position="65"/>
        <end position="235"/>
    </location>
</feature>
<dbReference type="Pfam" id="PF01565">
    <property type="entry name" value="FAD_binding_4"/>
    <property type="match status" value="1"/>
</dbReference>
<name>G2RAF8_THETT</name>
<dbReference type="AlphaFoldDB" id="G2RAF8"/>
<dbReference type="GO" id="GO:0071949">
    <property type="term" value="F:FAD binding"/>
    <property type="evidence" value="ECO:0007669"/>
    <property type="project" value="InterPro"/>
</dbReference>
<dbReference type="KEGG" id="ttt:THITE_122288"/>
<reference evidence="7 8" key="1">
    <citation type="journal article" date="2011" name="Nat. Biotechnol.">
        <title>Comparative genomic analysis of the thermophilic biomass-degrading fungi Myceliophthora thermophila and Thielavia terrestris.</title>
        <authorList>
            <person name="Berka R.M."/>
            <person name="Grigoriev I.V."/>
            <person name="Otillar R."/>
            <person name="Salamov A."/>
            <person name="Grimwood J."/>
            <person name="Reid I."/>
            <person name="Ishmael N."/>
            <person name="John T."/>
            <person name="Darmond C."/>
            <person name="Moisan M.-C."/>
            <person name="Henrissat B."/>
            <person name="Coutinho P.M."/>
            <person name="Lombard V."/>
            <person name="Natvig D.O."/>
            <person name="Lindquist E."/>
            <person name="Schmutz J."/>
            <person name="Lucas S."/>
            <person name="Harris P."/>
            <person name="Powlowski J."/>
            <person name="Bellemare A."/>
            <person name="Taylor D."/>
            <person name="Butler G."/>
            <person name="de Vries R.P."/>
            <person name="Allijn I.E."/>
            <person name="van den Brink J."/>
            <person name="Ushinsky S."/>
            <person name="Storms R."/>
            <person name="Powell A.J."/>
            <person name="Paulsen I.T."/>
            <person name="Elbourne L.D.H."/>
            <person name="Baker S.E."/>
            <person name="Magnuson J."/>
            <person name="LaBoissiere S."/>
            <person name="Clutterbuck A.J."/>
            <person name="Martinez D."/>
            <person name="Wogulis M."/>
            <person name="de Leon A.L."/>
            <person name="Rey M.W."/>
            <person name="Tsang A."/>
        </authorList>
    </citation>
    <scope>NUCLEOTIDE SEQUENCE [LARGE SCALE GENOMIC DNA]</scope>
    <source>
        <strain evidence="8">ATCC 38088 / NRRL 8126</strain>
    </source>
</reference>
<dbReference type="PANTHER" id="PTHR42973">
    <property type="entry name" value="BINDING OXIDOREDUCTASE, PUTATIVE (AFU_ORTHOLOGUE AFUA_1G17690)-RELATED"/>
    <property type="match status" value="1"/>
</dbReference>
<dbReference type="Proteomes" id="UP000008181">
    <property type="component" value="Chromosome 4"/>
</dbReference>
<evidence type="ECO:0000256" key="1">
    <source>
        <dbReference type="ARBA" id="ARBA00005466"/>
    </source>
</evidence>
<evidence type="ECO:0000313" key="8">
    <source>
        <dbReference type="Proteomes" id="UP000008181"/>
    </source>
</evidence>
<keyword evidence="4" id="KW-0560">Oxidoreductase</keyword>
<keyword evidence="5" id="KW-0732">Signal</keyword>
<dbReference type="OrthoDB" id="2151789at2759"/>
<evidence type="ECO:0000259" key="6">
    <source>
        <dbReference type="PROSITE" id="PS51387"/>
    </source>
</evidence>
<dbReference type="InterPro" id="IPR016169">
    <property type="entry name" value="FAD-bd_PCMH_sub2"/>
</dbReference>
<sequence length="463" mass="49272">MALLRSIFLRVTLALAFGVANGTSQGIATEVCQKIAEVVSSASEVVYPTQSARFSSDIEHWFRSSTESPACVVEVGSPQDVSLVLQIVGASRTPFAVYSGGHSCNVGFSSTQGVHISLVRFNQVQLSDDGTLVTIGFGLHWTDVYQALANSGVNVVGGRAPGPGVGGFSLGGGYSWKTNQPGLTCDTVKTFHVVLPNGTITEASQDHNQDLFFALKGGLNRFCIVTSAEFYTHPQPPLVWGGLRLYPPTSVPAVLNATVRFRETDEPKAQLITTLNGNALGAGAMGLFFYDGPEKPAIFDLFDGLATILDNTGQKSFPDLVASFPSYLVANVRGTFATFSTSGVAARFLDAVRAEAEAIGQVSALHNGTTVSYDIEPFTQYGQHATDSAYPHGDSLLPSLATLKQVAKDEGIYQDSFVAYPNYATADTTAEALYGAANVRRLRAIRDRIDPDRVMDLAGGFSL</sequence>
<dbReference type="EMBL" id="CP003012">
    <property type="protein sequence ID" value="AEO69693.1"/>
    <property type="molecule type" value="Genomic_DNA"/>
</dbReference>
<dbReference type="eggNOG" id="KOG1231">
    <property type="taxonomic scope" value="Eukaryota"/>
</dbReference>